<dbReference type="PANTHER" id="PTHR42743:SF11">
    <property type="entry name" value="AMINODEOXYCHORISMATE LYASE"/>
    <property type="match status" value="1"/>
</dbReference>
<keyword evidence="7" id="KW-0663">Pyridoxal phosphate</keyword>
<keyword evidence="11" id="KW-0808">Transferase</keyword>
<evidence type="ECO:0000313" key="11">
    <source>
        <dbReference type="EMBL" id="PQA58597.1"/>
    </source>
</evidence>
<organism evidence="11 12">
    <name type="scientific">Siphonobacter curvatus</name>
    <dbReference type="NCBI Taxonomy" id="2094562"/>
    <lineage>
        <taxon>Bacteria</taxon>
        <taxon>Pseudomonadati</taxon>
        <taxon>Bacteroidota</taxon>
        <taxon>Cytophagia</taxon>
        <taxon>Cytophagales</taxon>
        <taxon>Cytophagaceae</taxon>
        <taxon>Siphonobacter</taxon>
    </lineage>
</organism>
<dbReference type="AlphaFoldDB" id="A0A2S7ILJ9"/>
<evidence type="ECO:0000256" key="1">
    <source>
        <dbReference type="ARBA" id="ARBA00001933"/>
    </source>
</evidence>
<dbReference type="GO" id="GO:0046394">
    <property type="term" value="P:carboxylic acid biosynthetic process"/>
    <property type="evidence" value="ECO:0007669"/>
    <property type="project" value="UniProtKB-ARBA"/>
</dbReference>
<accession>A0A2S7ILJ9</accession>
<comment type="cofactor">
    <cofactor evidence="1">
        <name>pyridoxal 5'-phosphate</name>
        <dbReference type="ChEBI" id="CHEBI:597326"/>
    </cofactor>
</comment>
<dbReference type="GO" id="GO:0008652">
    <property type="term" value="P:amino acid biosynthetic process"/>
    <property type="evidence" value="ECO:0007669"/>
    <property type="project" value="UniProtKB-ARBA"/>
</dbReference>
<evidence type="ECO:0000256" key="3">
    <source>
        <dbReference type="ARBA" id="ARBA00004931"/>
    </source>
</evidence>
<keyword evidence="12" id="KW-1185">Reference proteome</keyword>
<dbReference type="Proteomes" id="UP000239590">
    <property type="component" value="Unassembled WGS sequence"/>
</dbReference>
<dbReference type="GO" id="GO:0004084">
    <property type="term" value="F:branched-chain-amino-acid transaminase activity"/>
    <property type="evidence" value="ECO:0007669"/>
    <property type="project" value="UniProtKB-EC"/>
</dbReference>
<evidence type="ECO:0000256" key="2">
    <source>
        <dbReference type="ARBA" id="ARBA00004824"/>
    </source>
</evidence>
<dbReference type="InterPro" id="IPR001544">
    <property type="entry name" value="Aminotrans_IV"/>
</dbReference>
<evidence type="ECO:0000256" key="4">
    <source>
        <dbReference type="ARBA" id="ARBA00005072"/>
    </source>
</evidence>
<evidence type="ECO:0000256" key="8">
    <source>
        <dbReference type="ARBA" id="ARBA00048212"/>
    </source>
</evidence>
<reference evidence="12" key="1">
    <citation type="submission" date="2018-02" db="EMBL/GenBank/DDBJ databases">
        <title>Genome sequencing of Solimonas sp. HR-BB.</title>
        <authorList>
            <person name="Lee Y."/>
            <person name="Jeon C.O."/>
        </authorList>
    </citation>
    <scope>NUCLEOTIDE SEQUENCE [LARGE SCALE GENOMIC DNA]</scope>
    <source>
        <strain evidence="12">HR-U</strain>
    </source>
</reference>
<evidence type="ECO:0000256" key="6">
    <source>
        <dbReference type="ARBA" id="ARBA00013053"/>
    </source>
</evidence>
<protein>
    <recommendedName>
        <fullName evidence="6">branched-chain-amino-acid transaminase</fullName>
        <ecNumber evidence="6">2.6.1.42</ecNumber>
    </recommendedName>
</protein>
<evidence type="ECO:0000256" key="7">
    <source>
        <dbReference type="ARBA" id="ARBA00022898"/>
    </source>
</evidence>
<dbReference type="SUPFAM" id="SSF56752">
    <property type="entry name" value="D-aminoacid aminotransferase-like PLP-dependent enzymes"/>
    <property type="match status" value="1"/>
</dbReference>
<dbReference type="Gene3D" id="3.30.470.10">
    <property type="match status" value="1"/>
</dbReference>
<dbReference type="RefSeq" id="WP_094810508.1">
    <property type="nucleotide sequence ID" value="NZ_PTRA01000001.1"/>
</dbReference>
<comment type="catalytic activity">
    <reaction evidence="8">
        <text>L-valine + 2-oxoglutarate = 3-methyl-2-oxobutanoate + L-glutamate</text>
        <dbReference type="Rhea" id="RHEA:24813"/>
        <dbReference type="ChEBI" id="CHEBI:11851"/>
        <dbReference type="ChEBI" id="CHEBI:16810"/>
        <dbReference type="ChEBI" id="CHEBI:29985"/>
        <dbReference type="ChEBI" id="CHEBI:57762"/>
        <dbReference type="EC" id="2.6.1.42"/>
    </reaction>
</comment>
<dbReference type="EC" id="2.6.1.42" evidence="6"/>
<dbReference type="FunFam" id="3.20.10.10:FF:000002">
    <property type="entry name" value="D-alanine aminotransferase"/>
    <property type="match status" value="1"/>
</dbReference>
<dbReference type="InterPro" id="IPR043131">
    <property type="entry name" value="BCAT-like_N"/>
</dbReference>
<dbReference type="OrthoDB" id="9805628at2"/>
<dbReference type="Pfam" id="PF01063">
    <property type="entry name" value="Aminotran_4"/>
    <property type="match status" value="1"/>
</dbReference>
<dbReference type="InterPro" id="IPR043132">
    <property type="entry name" value="BCAT-like_C"/>
</dbReference>
<proteinExistence type="inferred from homology"/>
<name>A0A2S7ILJ9_9BACT</name>
<comment type="caution">
    <text evidence="11">The sequence shown here is derived from an EMBL/GenBank/DDBJ whole genome shotgun (WGS) entry which is preliminary data.</text>
</comment>
<evidence type="ECO:0000313" key="12">
    <source>
        <dbReference type="Proteomes" id="UP000239590"/>
    </source>
</evidence>
<dbReference type="EMBL" id="PTRA01000001">
    <property type="protein sequence ID" value="PQA58597.1"/>
    <property type="molecule type" value="Genomic_DNA"/>
</dbReference>
<dbReference type="InterPro" id="IPR036038">
    <property type="entry name" value="Aminotransferase-like"/>
</dbReference>
<evidence type="ECO:0000256" key="5">
    <source>
        <dbReference type="ARBA" id="ARBA00009320"/>
    </source>
</evidence>
<dbReference type="InterPro" id="IPR050571">
    <property type="entry name" value="Class-IV_PLP-Dep_Aminotrnsfr"/>
</dbReference>
<comment type="pathway">
    <text evidence="2">Amino-acid biosynthesis; L-isoleucine biosynthesis; L-isoleucine from 2-oxobutanoate: step 4/4.</text>
</comment>
<comment type="pathway">
    <text evidence="4">Amino-acid biosynthesis; L-leucine biosynthesis; L-leucine from 3-methyl-2-oxobutanoate: step 4/4.</text>
</comment>
<dbReference type="PANTHER" id="PTHR42743">
    <property type="entry name" value="AMINO-ACID AMINOTRANSFERASE"/>
    <property type="match status" value="1"/>
</dbReference>
<keyword evidence="11" id="KW-0032">Aminotransferase</keyword>
<comment type="catalytic activity">
    <reaction evidence="10">
        <text>L-leucine + 2-oxoglutarate = 4-methyl-2-oxopentanoate + L-glutamate</text>
        <dbReference type="Rhea" id="RHEA:18321"/>
        <dbReference type="ChEBI" id="CHEBI:16810"/>
        <dbReference type="ChEBI" id="CHEBI:17865"/>
        <dbReference type="ChEBI" id="CHEBI:29985"/>
        <dbReference type="ChEBI" id="CHEBI:57427"/>
        <dbReference type="EC" id="2.6.1.42"/>
    </reaction>
</comment>
<comment type="pathway">
    <text evidence="3">Amino-acid biosynthesis; L-valine biosynthesis; L-valine from pyruvate: step 4/4.</text>
</comment>
<dbReference type="Gene3D" id="3.20.10.10">
    <property type="entry name" value="D-amino Acid Aminotransferase, subunit A, domain 2"/>
    <property type="match status" value="1"/>
</dbReference>
<evidence type="ECO:0000256" key="10">
    <source>
        <dbReference type="ARBA" id="ARBA00049229"/>
    </source>
</evidence>
<comment type="similarity">
    <text evidence="5">Belongs to the class-IV pyridoxal-phosphate-dependent aminotransferase family.</text>
</comment>
<sequence>MAATFFVNGSFVPEEQAQLHITDLGLLRAYGIFDFFRAMDGQPIFQEDHLDRFERSAELMGLTIPASREQLREIIAELIRLNPHALLGLKLVLTGGYSPDGFAPAETPNFFVIPKPFEFKSPDEGLHFMSVEHQRQLAEVKSLDYLLPIYLLRKQREIGADDVLYYENGLITESSRSNVFVVKGDTLITPAEGMLRGITRKHILQFAPQIMRVEERPVTLEETLQADELFTTGSTKRIVPVTKIDQKPIGTGQPGAVTRKLYELFLKYEQETI</sequence>
<evidence type="ECO:0000256" key="9">
    <source>
        <dbReference type="ARBA" id="ARBA00048798"/>
    </source>
</evidence>
<comment type="catalytic activity">
    <reaction evidence="9">
        <text>L-isoleucine + 2-oxoglutarate = (S)-3-methyl-2-oxopentanoate + L-glutamate</text>
        <dbReference type="Rhea" id="RHEA:24801"/>
        <dbReference type="ChEBI" id="CHEBI:16810"/>
        <dbReference type="ChEBI" id="CHEBI:29985"/>
        <dbReference type="ChEBI" id="CHEBI:35146"/>
        <dbReference type="ChEBI" id="CHEBI:58045"/>
        <dbReference type="EC" id="2.6.1.42"/>
    </reaction>
</comment>
<gene>
    <name evidence="11" type="ORF">C5O19_02720</name>
</gene>